<name>A0A6A6TBL1_9PLEO</name>
<evidence type="ECO:0000313" key="2">
    <source>
        <dbReference type="EMBL" id="KAF2657022.1"/>
    </source>
</evidence>
<gene>
    <name evidence="2" type="ORF">K491DRAFT_777583</name>
</gene>
<evidence type="ECO:0000256" key="1">
    <source>
        <dbReference type="SAM" id="MobiDB-lite"/>
    </source>
</evidence>
<feature type="region of interest" description="Disordered" evidence="1">
    <location>
        <begin position="224"/>
        <end position="243"/>
    </location>
</feature>
<dbReference type="OrthoDB" id="341259at2759"/>
<evidence type="ECO:0008006" key="4">
    <source>
        <dbReference type="Google" id="ProtNLM"/>
    </source>
</evidence>
<keyword evidence="3" id="KW-1185">Reference proteome</keyword>
<organism evidence="2 3">
    <name type="scientific">Lophiostoma macrostomum CBS 122681</name>
    <dbReference type="NCBI Taxonomy" id="1314788"/>
    <lineage>
        <taxon>Eukaryota</taxon>
        <taxon>Fungi</taxon>
        <taxon>Dikarya</taxon>
        <taxon>Ascomycota</taxon>
        <taxon>Pezizomycotina</taxon>
        <taxon>Dothideomycetes</taxon>
        <taxon>Pleosporomycetidae</taxon>
        <taxon>Pleosporales</taxon>
        <taxon>Lophiostomataceae</taxon>
        <taxon>Lophiostoma</taxon>
    </lineage>
</organism>
<proteinExistence type="predicted"/>
<dbReference type="AlphaFoldDB" id="A0A6A6TBL1"/>
<dbReference type="Proteomes" id="UP000799324">
    <property type="component" value="Unassembled WGS sequence"/>
</dbReference>
<dbReference type="SUPFAM" id="SSF48403">
    <property type="entry name" value="Ankyrin repeat"/>
    <property type="match status" value="1"/>
</dbReference>
<evidence type="ECO:0000313" key="3">
    <source>
        <dbReference type="Proteomes" id="UP000799324"/>
    </source>
</evidence>
<dbReference type="InterPro" id="IPR036770">
    <property type="entry name" value="Ankyrin_rpt-contain_sf"/>
</dbReference>
<dbReference type="EMBL" id="MU004330">
    <property type="protein sequence ID" value="KAF2657022.1"/>
    <property type="molecule type" value="Genomic_DNA"/>
</dbReference>
<reference evidence="2" key="1">
    <citation type="journal article" date="2020" name="Stud. Mycol.">
        <title>101 Dothideomycetes genomes: a test case for predicting lifestyles and emergence of pathogens.</title>
        <authorList>
            <person name="Haridas S."/>
            <person name="Albert R."/>
            <person name="Binder M."/>
            <person name="Bloem J."/>
            <person name="Labutti K."/>
            <person name="Salamov A."/>
            <person name="Andreopoulos B."/>
            <person name="Baker S."/>
            <person name="Barry K."/>
            <person name="Bills G."/>
            <person name="Bluhm B."/>
            <person name="Cannon C."/>
            <person name="Castanera R."/>
            <person name="Culley D."/>
            <person name="Daum C."/>
            <person name="Ezra D."/>
            <person name="Gonzalez J."/>
            <person name="Henrissat B."/>
            <person name="Kuo A."/>
            <person name="Liang C."/>
            <person name="Lipzen A."/>
            <person name="Lutzoni F."/>
            <person name="Magnuson J."/>
            <person name="Mondo S."/>
            <person name="Nolan M."/>
            <person name="Ohm R."/>
            <person name="Pangilinan J."/>
            <person name="Park H.-J."/>
            <person name="Ramirez L."/>
            <person name="Alfaro M."/>
            <person name="Sun H."/>
            <person name="Tritt A."/>
            <person name="Yoshinaga Y."/>
            <person name="Zwiers L.-H."/>
            <person name="Turgeon B."/>
            <person name="Goodwin S."/>
            <person name="Spatafora J."/>
            <person name="Crous P."/>
            <person name="Grigoriev I."/>
        </authorList>
    </citation>
    <scope>NUCLEOTIDE SEQUENCE</scope>
    <source>
        <strain evidence="2">CBS 122681</strain>
    </source>
</reference>
<protein>
    <recommendedName>
        <fullName evidence="4">Ankyrin</fullName>
    </recommendedName>
</protein>
<accession>A0A6A6TBL1</accession>
<sequence length="697" mass="78503">MDPASIFGIISACAGLVKLCASITSTLWSLNETYKGTELSIIALLDECESIRFAWACLEEWASTDASMMRDQEHLVHKLKRSIYTGELIMDAFEQDLTKVTPKTNTFKRGVTFVWNEGDFQIHQARIRGQTGALQLLLQVISMPRSQDRAETLSVKDHVFRDVDESVLSIVPSRFPSTSSRAESSRSSDGSEISNITSYKPFSFESTLFTSHVYKRNYRSSDRLPQLRPISERPDLNNSDQPDHCTLQTIRSDSTGLADDYTTIFSKRQLVPFDCVTEPPKPSDLVLPGHADIGMMDGGTSGGLSKDKAIEAVGRRHFHAAIRRFRTGLDIAWIVHPTSKIEFSILKEFFVFMECADQSFFTTAVLRLCYSAGTHWLVNFRDSFPLGETAYRKHCQLPPETWTSFEKAAKAHDLAYVLAASPDQIPSLLQFACAGGDPAVVSYLLRVGFQPPSEIYNHLVFLARILGNKAIEALFSEDGLPKSHFLWGFQALLAEQENKTIWWFRDGLPFIIRVKSMLAVFINHVDLSASPESRMPLIHHLIATEPQCRRSNDRLEFSLLLALNKGADVNTPIRMDWQGLKSPCISPLAYAIMLRRLGMVKILCDKNAKLIWPQLKNQSNGLLPNTSLMGAPVKRLLEDVRMINTPRRLSMDRSETSTLYYVDLIELLERSQRLEGESASSKRSNPFKSIFGVRMSL</sequence>